<dbReference type="OrthoDB" id="1696280at2759"/>
<dbReference type="EMBL" id="GG657475">
    <property type="protein sequence ID" value="OAT13604.1"/>
    <property type="molecule type" value="Genomic_DNA"/>
</dbReference>
<dbReference type="VEuPathDB" id="FungiDB:BDBG_17856"/>
<dbReference type="RefSeq" id="XP_031581002.1">
    <property type="nucleotide sequence ID" value="XM_031725485.1"/>
</dbReference>
<dbReference type="STRING" id="559298.A0A179UZT6"/>
<organism evidence="1 2">
    <name type="scientific">Blastomyces gilchristii (strain SLH14081)</name>
    <name type="common">Blastomyces dermatitidis</name>
    <dbReference type="NCBI Taxonomy" id="559298"/>
    <lineage>
        <taxon>Eukaryota</taxon>
        <taxon>Fungi</taxon>
        <taxon>Dikarya</taxon>
        <taxon>Ascomycota</taxon>
        <taxon>Pezizomycotina</taxon>
        <taxon>Eurotiomycetes</taxon>
        <taxon>Eurotiomycetidae</taxon>
        <taxon>Onygenales</taxon>
        <taxon>Ajellomycetaceae</taxon>
        <taxon>Blastomyces</taxon>
    </lineage>
</organism>
<dbReference type="AlphaFoldDB" id="A0A179UZT6"/>
<proteinExistence type="predicted"/>
<evidence type="ECO:0000313" key="2">
    <source>
        <dbReference type="Proteomes" id="UP000002038"/>
    </source>
</evidence>
<gene>
    <name evidence="1" type="ORF">BDBG_17856</name>
</gene>
<keyword evidence="2" id="KW-1185">Reference proteome</keyword>
<sequence length="98" mass="11164">MTEISKFRTLSLTSHSNVFVITMQKAPENRLNSWYCQEIIRAFHAVHRILGPDSEGAVEVMLSSGALYLNWTTELRILLPTQMDSTRYFGPLPTIHSP</sequence>
<dbReference type="Proteomes" id="UP000002038">
    <property type="component" value="Unassembled WGS sequence"/>
</dbReference>
<dbReference type="GeneID" id="42529412"/>
<dbReference type="KEGG" id="bgh:BDBG_17856"/>
<protein>
    <submittedName>
        <fullName evidence="1">Uncharacterized protein</fullName>
    </submittedName>
</protein>
<evidence type="ECO:0000313" key="1">
    <source>
        <dbReference type="EMBL" id="OAT13604.1"/>
    </source>
</evidence>
<reference evidence="2" key="1">
    <citation type="journal article" date="2015" name="PLoS Genet.">
        <title>The dynamic genome and transcriptome of the human fungal pathogen Blastomyces and close relative Emmonsia.</title>
        <authorList>
            <person name="Munoz J.F."/>
            <person name="Gauthier G.M."/>
            <person name="Desjardins C.A."/>
            <person name="Gallo J.E."/>
            <person name="Holder J."/>
            <person name="Sullivan T.D."/>
            <person name="Marty A.J."/>
            <person name="Carmen J.C."/>
            <person name="Chen Z."/>
            <person name="Ding L."/>
            <person name="Gujja S."/>
            <person name="Magrini V."/>
            <person name="Misas E."/>
            <person name="Mitreva M."/>
            <person name="Priest M."/>
            <person name="Saif S."/>
            <person name="Whiston E.A."/>
            <person name="Young S."/>
            <person name="Zeng Q."/>
            <person name="Goldman W.E."/>
            <person name="Mardis E.R."/>
            <person name="Taylor J.W."/>
            <person name="McEwen J.G."/>
            <person name="Clay O.K."/>
            <person name="Klein B.S."/>
            <person name="Cuomo C.A."/>
        </authorList>
    </citation>
    <scope>NUCLEOTIDE SEQUENCE [LARGE SCALE GENOMIC DNA]</scope>
    <source>
        <strain evidence="2">SLH14081</strain>
    </source>
</reference>
<accession>A0A179UZT6</accession>
<name>A0A179UZT6_BLAGS</name>